<accession>Q23WM5</accession>
<name>Q23WM5_TETTS</name>
<dbReference type="GeneID" id="7843163"/>
<keyword evidence="3" id="KW-1185">Reference proteome</keyword>
<dbReference type="InterPro" id="IPR016024">
    <property type="entry name" value="ARM-type_fold"/>
</dbReference>
<feature type="compositionally biased region" description="Polar residues" evidence="1">
    <location>
        <begin position="341"/>
        <end position="368"/>
    </location>
</feature>
<feature type="compositionally biased region" description="Low complexity" evidence="1">
    <location>
        <begin position="378"/>
        <end position="393"/>
    </location>
</feature>
<evidence type="ECO:0000313" key="3">
    <source>
        <dbReference type="Proteomes" id="UP000009168"/>
    </source>
</evidence>
<organism evidence="2 3">
    <name type="scientific">Tetrahymena thermophila (strain SB210)</name>
    <dbReference type="NCBI Taxonomy" id="312017"/>
    <lineage>
        <taxon>Eukaryota</taxon>
        <taxon>Sar</taxon>
        <taxon>Alveolata</taxon>
        <taxon>Ciliophora</taxon>
        <taxon>Intramacronucleata</taxon>
        <taxon>Oligohymenophorea</taxon>
        <taxon>Hymenostomatida</taxon>
        <taxon>Tetrahymenina</taxon>
        <taxon>Tetrahymenidae</taxon>
        <taxon>Tetrahymena</taxon>
    </lineage>
</organism>
<proteinExistence type="predicted"/>
<dbReference type="HOGENOM" id="CLU_264406_0_0_1"/>
<dbReference type="KEGG" id="tet:TTHERM_00923200"/>
<gene>
    <name evidence="2" type="ORF">TTHERM_00923200</name>
</gene>
<reference evidence="3" key="1">
    <citation type="journal article" date="2006" name="PLoS Biol.">
        <title>Macronuclear genome sequence of the ciliate Tetrahymena thermophila, a model eukaryote.</title>
        <authorList>
            <person name="Eisen J.A."/>
            <person name="Coyne R.S."/>
            <person name="Wu M."/>
            <person name="Wu D."/>
            <person name="Thiagarajan M."/>
            <person name="Wortman J.R."/>
            <person name="Badger J.H."/>
            <person name="Ren Q."/>
            <person name="Amedeo P."/>
            <person name="Jones K.M."/>
            <person name="Tallon L.J."/>
            <person name="Delcher A.L."/>
            <person name="Salzberg S.L."/>
            <person name="Silva J.C."/>
            <person name="Haas B.J."/>
            <person name="Majoros W.H."/>
            <person name="Farzad M."/>
            <person name="Carlton J.M."/>
            <person name="Smith R.K. Jr."/>
            <person name="Garg J."/>
            <person name="Pearlman R.E."/>
            <person name="Karrer K.M."/>
            <person name="Sun L."/>
            <person name="Manning G."/>
            <person name="Elde N.C."/>
            <person name="Turkewitz A.P."/>
            <person name="Asai D.J."/>
            <person name="Wilkes D.E."/>
            <person name="Wang Y."/>
            <person name="Cai H."/>
            <person name="Collins K."/>
            <person name="Stewart B.A."/>
            <person name="Lee S.R."/>
            <person name="Wilamowska K."/>
            <person name="Weinberg Z."/>
            <person name="Ruzzo W.L."/>
            <person name="Wloga D."/>
            <person name="Gaertig J."/>
            <person name="Frankel J."/>
            <person name="Tsao C.-C."/>
            <person name="Gorovsky M.A."/>
            <person name="Keeling P.J."/>
            <person name="Waller R.F."/>
            <person name="Patron N.J."/>
            <person name="Cherry J.M."/>
            <person name="Stover N.A."/>
            <person name="Krieger C.J."/>
            <person name="del Toro C."/>
            <person name="Ryder H.F."/>
            <person name="Williamson S.C."/>
            <person name="Barbeau R.A."/>
            <person name="Hamilton E.P."/>
            <person name="Orias E."/>
        </authorList>
    </citation>
    <scope>NUCLEOTIDE SEQUENCE [LARGE SCALE GENOMIC DNA]</scope>
    <source>
        <strain evidence="3">SB210</strain>
    </source>
</reference>
<dbReference type="EMBL" id="GG662607">
    <property type="protein sequence ID" value="EAS00955.2"/>
    <property type="molecule type" value="Genomic_DNA"/>
</dbReference>
<protein>
    <submittedName>
        <fullName evidence="2">Uncharacterized protein</fullName>
    </submittedName>
</protein>
<evidence type="ECO:0000313" key="2">
    <source>
        <dbReference type="EMBL" id="EAS00955.2"/>
    </source>
</evidence>
<sequence>MVLKSQCFKDEDLVANIKSLLRTFANQIYQGKYDNFMKIRAQIYDFIQNIKLKLLNDNSFIDELFLKLFPRLITDLDINTNFIVKKKNIDSEHEQEDQEEEEHDQLEFVVLDIPLVNYKLKSIQLLGHFINQCPKIVIENKKFEIMTKIMKTLMNEREEYTVIHFNFKNLAKMFKCVRSYYLQYLPDLYLNNNEAVSEENKFLSEEAKVEYAPLFDFMLEQICSIEQLNYESEIEDLSYLIYKILKCTDNPTKRTFFQQIFQAIKYFMKKTKHILNTQIIEWSLAGLKLIYKAFPSQLQNNFLPIWKSLVSSLNQQKAPLNDSDEDSNDYNGDNDGDHSYSSEQQMEIQENSEQLEQGSINGSDNSYISLEEDEEGVNQISNEESQSQSNLQNEENKTQDQYIFKMLKIDITKIDIQLVSEIIGSVASFVKYDKCVYPIISDLINEIILNKKYIKIEMVQRNTFYYLNKITRYCFDSIQPDLFKKFYEIVKNTAESYQGYTDLNKKDIIENIYITYAFMTVKLVENKLPLEYTKSDYNCFNKLFSLVPFEGDYTEMQRVIKICNFLLEKNSSIIEQNLYNITLSVIYIIYDPSKYHVKSSKEQFYSEFYDKIVVKFPQAKSIAKSIIDLNKVFYCKYQSKN</sequence>
<feature type="compositionally biased region" description="Acidic residues" evidence="1">
    <location>
        <begin position="322"/>
        <end position="334"/>
    </location>
</feature>
<feature type="region of interest" description="Disordered" evidence="1">
    <location>
        <begin position="317"/>
        <end position="395"/>
    </location>
</feature>
<dbReference type="RefSeq" id="XP_001021200.2">
    <property type="nucleotide sequence ID" value="XM_001021200.3"/>
</dbReference>
<dbReference type="SUPFAM" id="SSF48371">
    <property type="entry name" value="ARM repeat"/>
    <property type="match status" value="1"/>
</dbReference>
<dbReference type="InParanoid" id="Q23WM5"/>
<evidence type="ECO:0000256" key="1">
    <source>
        <dbReference type="SAM" id="MobiDB-lite"/>
    </source>
</evidence>
<dbReference type="AlphaFoldDB" id="Q23WM5"/>
<dbReference type="Proteomes" id="UP000009168">
    <property type="component" value="Unassembled WGS sequence"/>
</dbReference>